<name>A0A0L0TAY9_ALLM3</name>
<dbReference type="EMBL" id="GG745374">
    <property type="protein sequence ID" value="KNE71724.1"/>
    <property type="molecule type" value="Genomic_DNA"/>
</dbReference>
<reference evidence="2 3" key="1">
    <citation type="submission" date="2009-11" db="EMBL/GenBank/DDBJ databases">
        <title>Annotation of Allomyces macrogynus ATCC 38327.</title>
        <authorList>
            <consortium name="The Broad Institute Genome Sequencing Platform"/>
            <person name="Russ C."/>
            <person name="Cuomo C."/>
            <person name="Burger G."/>
            <person name="Gray M.W."/>
            <person name="Holland P.W.H."/>
            <person name="King N."/>
            <person name="Lang F.B.F."/>
            <person name="Roger A.J."/>
            <person name="Ruiz-Trillo I."/>
            <person name="Young S.K."/>
            <person name="Zeng Q."/>
            <person name="Gargeya S."/>
            <person name="Fitzgerald M."/>
            <person name="Haas B."/>
            <person name="Abouelleil A."/>
            <person name="Alvarado L."/>
            <person name="Arachchi H.M."/>
            <person name="Berlin A."/>
            <person name="Chapman S.B."/>
            <person name="Gearin G."/>
            <person name="Goldberg J."/>
            <person name="Griggs A."/>
            <person name="Gujja S."/>
            <person name="Hansen M."/>
            <person name="Heiman D."/>
            <person name="Howarth C."/>
            <person name="Larimer J."/>
            <person name="Lui A."/>
            <person name="MacDonald P.J.P."/>
            <person name="McCowen C."/>
            <person name="Montmayeur A."/>
            <person name="Murphy C."/>
            <person name="Neiman D."/>
            <person name="Pearson M."/>
            <person name="Priest M."/>
            <person name="Roberts A."/>
            <person name="Saif S."/>
            <person name="Shea T."/>
            <person name="Sisk P."/>
            <person name="Stolte C."/>
            <person name="Sykes S."/>
            <person name="Wortman J."/>
            <person name="Nusbaum C."/>
            <person name="Birren B."/>
        </authorList>
    </citation>
    <scope>NUCLEOTIDE SEQUENCE [LARGE SCALE GENOMIC DNA]</scope>
    <source>
        <strain evidence="2 3">ATCC 38327</strain>
    </source>
</reference>
<dbReference type="Proteomes" id="UP000054350">
    <property type="component" value="Unassembled WGS sequence"/>
</dbReference>
<feature type="region of interest" description="Disordered" evidence="1">
    <location>
        <begin position="1"/>
        <end position="84"/>
    </location>
</feature>
<dbReference type="AlphaFoldDB" id="A0A0L0TAY9"/>
<keyword evidence="3" id="KW-1185">Reference proteome</keyword>
<evidence type="ECO:0000313" key="2">
    <source>
        <dbReference type="EMBL" id="KNE71724.1"/>
    </source>
</evidence>
<dbReference type="OrthoDB" id="5564361at2759"/>
<dbReference type="VEuPathDB" id="FungiDB:AMAG_16030"/>
<proteinExistence type="predicted"/>
<evidence type="ECO:0000313" key="3">
    <source>
        <dbReference type="Proteomes" id="UP000054350"/>
    </source>
</evidence>
<protein>
    <submittedName>
        <fullName evidence="2">Uncharacterized protein</fullName>
    </submittedName>
</protein>
<feature type="compositionally biased region" description="Low complexity" evidence="1">
    <location>
        <begin position="68"/>
        <end position="82"/>
    </location>
</feature>
<evidence type="ECO:0000256" key="1">
    <source>
        <dbReference type="SAM" id="MobiDB-lite"/>
    </source>
</evidence>
<feature type="compositionally biased region" description="Polar residues" evidence="1">
    <location>
        <begin position="16"/>
        <end position="33"/>
    </location>
</feature>
<accession>A0A0L0TAY9</accession>
<feature type="compositionally biased region" description="Polar residues" evidence="1">
    <location>
        <begin position="47"/>
        <end position="63"/>
    </location>
</feature>
<gene>
    <name evidence="2" type="ORF">AMAG_16030</name>
</gene>
<sequence>MAKSKPSRSGARPATRSANGTPTRSGSATTAKSQLHKTLALAGVTPGKSTAPTKPGSRLSSKGASPDSPVSSRPASRLSSRSRMCEEAEALDSVFTALIREHSTIVAKPAGTTTPTGSKKGISKEELRQRNLAAQAAYDEQQRVAEKTNEHLNAAVDQLADLLS</sequence>
<reference evidence="3" key="2">
    <citation type="submission" date="2009-11" db="EMBL/GenBank/DDBJ databases">
        <title>The Genome Sequence of Allomyces macrogynus strain ATCC 38327.</title>
        <authorList>
            <consortium name="The Broad Institute Genome Sequencing Platform"/>
            <person name="Russ C."/>
            <person name="Cuomo C."/>
            <person name="Shea T."/>
            <person name="Young S.K."/>
            <person name="Zeng Q."/>
            <person name="Koehrsen M."/>
            <person name="Haas B."/>
            <person name="Borodovsky M."/>
            <person name="Guigo R."/>
            <person name="Alvarado L."/>
            <person name="Berlin A."/>
            <person name="Borenstein D."/>
            <person name="Chen Z."/>
            <person name="Engels R."/>
            <person name="Freedman E."/>
            <person name="Gellesch M."/>
            <person name="Goldberg J."/>
            <person name="Griggs A."/>
            <person name="Gujja S."/>
            <person name="Heiman D."/>
            <person name="Hepburn T."/>
            <person name="Howarth C."/>
            <person name="Jen D."/>
            <person name="Larson L."/>
            <person name="Lewis B."/>
            <person name="Mehta T."/>
            <person name="Park D."/>
            <person name="Pearson M."/>
            <person name="Roberts A."/>
            <person name="Saif S."/>
            <person name="Shenoy N."/>
            <person name="Sisk P."/>
            <person name="Stolte C."/>
            <person name="Sykes S."/>
            <person name="Walk T."/>
            <person name="White J."/>
            <person name="Yandava C."/>
            <person name="Burger G."/>
            <person name="Gray M.W."/>
            <person name="Holland P.W.H."/>
            <person name="King N."/>
            <person name="Lang F.B.F."/>
            <person name="Roger A.J."/>
            <person name="Ruiz-Trillo I."/>
            <person name="Lander E."/>
            <person name="Nusbaum C."/>
        </authorList>
    </citation>
    <scope>NUCLEOTIDE SEQUENCE [LARGE SCALE GENOMIC DNA]</scope>
    <source>
        <strain evidence="3">ATCC 38327</strain>
    </source>
</reference>
<organism evidence="2 3">
    <name type="scientific">Allomyces macrogynus (strain ATCC 38327)</name>
    <name type="common">Allomyces javanicus var. macrogynus</name>
    <dbReference type="NCBI Taxonomy" id="578462"/>
    <lineage>
        <taxon>Eukaryota</taxon>
        <taxon>Fungi</taxon>
        <taxon>Fungi incertae sedis</taxon>
        <taxon>Blastocladiomycota</taxon>
        <taxon>Blastocladiomycetes</taxon>
        <taxon>Blastocladiales</taxon>
        <taxon>Blastocladiaceae</taxon>
        <taxon>Allomyces</taxon>
    </lineage>
</organism>